<dbReference type="RefSeq" id="WP_163610868.1">
    <property type="nucleotide sequence ID" value="NZ_JAAGWB010000021.1"/>
</dbReference>
<evidence type="ECO:0000256" key="1">
    <source>
        <dbReference type="SAM" id="Phobius"/>
    </source>
</evidence>
<reference evidence="3 5" key="2">
    <citation type="submission" date="2020-02" db="EMBL/GenBank/DDBJ databases">
        <title>The WGS of Modestobacter muralis DSM 100205.</title>
        <authorList>
            <person name="Jiang Z."/>
        </authorList>
    </citation>
    <scope>NUCLEOTIDE SEQUENCE [LARGE SCALE GENOMIC DNA]</scope>
    <source>
        <strain evidence="3 5">DSM 100205</strain>
    </source>
</reference>
<feature type="transmembrane region" description="Helical" evidence="1">
    <location>
        <begin position="53"/>
        <end position="72"/>
    </location>
</feature>
<dbReference type="Proteomes" id="UP000471152">
    <property type="component" value="Unassembled WGS sequence"/>
</dbReference>
<evidence type="ECO:0000313" key="5">
    <source>
        <dbReference type="Proteomes" id="UP000471152"/>
    </source>
</evidence>
<evidence type="ECO:0000313" key="3">
    <source>
        <dbReference type="EMBL" id="NEN51179.1"/>
    </source>
</evidence>
<protein>
    <submittedName>
        <fullName evidence="3">DUF3618 domain-containing protein</fullName>
    </submittedName>
</protein>
<evidence type="ECO:0000313" key="2">
    <source>
        <dbReference type="EMBL" id="NEK94291.1"/>
    </source>
</evidence>
<reference evidence="2 4" key="1">
    <citation type="submission" date="2020-01" db="EMBL/GenBank/DDBJ databases">
        <title>the WGS Modestobacter muralis CPCC 204518.</title>
        <authorList>
            <person name="Jiang Z."/>
        </authorList>
    </citation>
    <scope>NUCLEOTIDE SEQUENCE [LARGE SCALE GENOMIC DNA]</scope>
    <source>
        <strain evidence="2 4">DSM 100205</strain>
    </source>
</reference>
<accession>A0A6P0H7N8</accession>
<organism evidence="3 5">
    <name type="scientific">Modestobacter muralis</name>
    <dbReference type="NCBI Taxonomy" id="1608614"/>
    <lineage>
        <taxon>Bacteria</taxon>
        <taxon>Bacillati</taxon>
        <taxon>Actinomycetota</taxon>
        <taxon>Actinomycetes</taxon>
        <taxon>Geodermatophilales</taxon>
        <taxon>Geodermatophilaceae</taxon>
        <taxon>Modestobacter</taxon>
    </lineage>
</organism>
<dbReference type="EMBL" id="JAAGWB010000021">
    <property type="protein sequence ID" value="NEN51179.1"/>
    <property type="molecule type" value="Genomic_DNA"/>
</dbReference>
<keyword evidence="1" id="KW-0472">Membrane</keyword>
<dbReference type="Pfam" id="PF12277">
    <property type="entry name" value="DUF3618"/>
    <property type="match status" value="1"/>
</dbReference>
<dbReference type="InterPro" id="IPR022062">
    <property type="entry name" value="DUF3618"/>
</dbReference>
<keyword evidence="4" id="KW-1185">Reference proteome</keyword>
<dbReference type="Proteomes" id="UP000468828">
    <property type="component" value="Unassembled WGS sequence"/>
</dbReference>
<gene>
    <name evidence="3" type="ORF">G3R41_09565</name>
    <name evidence="2" type="ORF">GCU67_08910</name>
</gene>
<name>A0A6P0H7N8_9ACTN</name>
<keyword evidence="1" id="KW-1133">Transmembrane helix</keyword>
<evidence type="ECO:0000313" key="4">
    <source>
        <dbReference type="Proteomes" id="UP000468828"/>
    </source>
</evidence>
<comment type="caution">
    <text evidence="3">The sequence shown here is derived from an EMBL/GenBank/DDBJ whole genome shotgun (WGS) entry which is preliminary data.</text>
</comment>
<dbReference type="EMBL" id="JAAGWH010000019">
    <property type="protein sequence ID" value="NEK94291.1"/>
    <property type="molecule type" value="Genomic_DNA"/>
</dbReference>
<keyword evidence="1" id="KW-0812">Transmembrane</keyword>
<sequence length="91" mass="10021">MPRSPEQIQQEIDAARESLGSTLDELAYRTNPTRLKAQGKAKAQAFLASPTGIAVESALGLVVTLVVTTKVVRRVRSRRRAKVVVGHTRRR</sequence>
<dbReference type="AlphaFoldDB" id="A0A6P0H7N8"/>
<proteinExistence type="predicted"/>